<keyword evidence="2" id="KW-0611">Plant defense</keyword>
<evidence type="ECO:0000256" key="1">
    <source>
        <dbReference type="ARBA" id="ARBA00009744"/>
    </source>
</evidence>
<reference evidence="5 6" key="1">
    <citation type="submission" date="2024-01" db="EMBL/GenBank/DDBJ databases">
        <title>A telomere-to-telomere, gap-free genome of sweet tea (Lithocarpus litseifolius).</title>
        <authorList>
            <person name="Zhou J."/>
        </authorList>
    </citation>
    <scope>NUCLEOTIDE SEQUENCE [LARGE SCALE GENOMIC DNA]</scope>
    <source>
        <strain evidence="5">Zhou-2022a</strain>
        <tissue evidence="5">Leaf</tissue>
    </source>
</reference>
<evidence type="ECO:0000256" key="2">
    <source>
        <dbReference type="ARBA" id="ARBA00022821"/>
    </source>
</evidence>
<dbReference type="Proteomes" id="UP001459277">
    <property type="component" value="Unassembled WGS sequence"/>
</dbReference>
<evidence type="ECO:0000313" key="5">
    <source>
        <dbReference type="EMBL" id="KAK9997584.1"/>
    </source>
</evidence>
<keyword evidence="6" id="KW-1185">Reference proteome</keyword>
<dbReference type="SUPFAM" id="SSF55961">
    <property type="entry name" value="Bet v1-like"/>
    <property type="match status" value="1"/>
</dbReference>
<dbReference type="Pfam" id="PF00407">
    <property type="entry name" value="Bet_v_1"/>
    <property type="match status" value="1"/>
</dbReference>
<name>A0AAW2CH84_9ROSI</name>
<dbReference type="InterPro" id="IPR024949">
    <property type="entry name" value="Bet_v_I_allergen"/>
</dbReference>
<dbReference type="GO" id="GO:0010427">
    <property type="term" value="F:abscisic acid binding"/>
    <property type="evidence" value="ECO:0007669"/>
    <property type="project" value="InterPro"/>
</dbReference>
<feature type="domain" description="Bet v I/Major latex protein" evidence="4">
    <location>
        <begin position="1"/>
        <end position="140"/>
    </location>
</feature>
<dbReference type="GO" id="GO:0005634">
    <property type="term" value="C:nucleus"/>
    <property type="evidence" value="ECO:0007669"/>
    <property type="project" value="TreeGrafter"/>
</dbReference>
<dbReference type="GO" id="GO:0038023">
    <property type="term" value="F:signaling receptor activity"/>
    <property type="evidence" value="ECO:0007669"/>
    <property type="project" value="InterPro"/>
</dbReference>
<dbReference type="GO" id="GO:0006952">
    <property type="term" value="P:defense response"/>
    <property type="evidence" value="ECO:0007669"/>
    <property type="project" value="UniProtKB-KW"/>
</dbReference>
<dbReference type="PRINTS" id="PR00634">
    <property type="entry name" value="BETALLERGEN"/>
</dbReference>
<dbReference type="GO" id="GO:0009738">
    <property type="term" value="P:abscisic acid-activated signaling pathway"/>
    <property type="evidence" value="ECO:0007669"/>
    <property type="project" value="InterPro"/>
</dbReference>
<dbReference type="InterPro" id="IPR050279">
    <property type="entry name" value="Plant_def-hormone_signal"/>
</dbReference>
<organism evidence="5 6">
    <name type="scientific">Lithocarpus litseifolius</name>
    <dbReference type="NCBI Taxonomy" id="425828"/>
    <lineage>
        <taxon>Eukaryota</taxon>
        <taxon>Viridiplantae</taxon>
        <taxon>Streptophyta</taxon>
        <taxon>Embryophyta</taxon>
        <taxon>Tracheophyta</taxon>
        <taxon>Spermatophyta</taxon>
        <taxon>Magnoliopsida</taxon>
        <taxon>eudicotyledons</taxon>
        <taxon>Gunneridae</taxon>
        <taxon>Pentapetalae</taxon>
        <taxon>rosids</taxon>
        <taxon>fabids</taxon>
        <taxon>Fagales</taxon>
        <taxon>Fagaceae</taxon>
        <taxon>Lithocarpus</taxon>
    </lineage>
</organism>
<accession>A0AAW2CH84</accession>
<dbReference type="InterPro" id="IPR023393">
    <property type="entry name" value="START-like_dom_sf"/>
</dbReference>
<dbReference type="SMART" id="SM01037">
    <property type="entry name" value="Bet_v_1"/>
    <property type="match status" value="1"/>
</dbReference>
<dbReference type="FunFam" id="3.30.530.20:FF:000007">
    <property type="entry name" value="Major pollen allergen Bet v 1-A"/>
    <property type="match status" value="1"/>
</dbReference>
<evidence type="ECO:0000256" key="3">
    <source>
        <dbReference type="ARBA" id="ARBA00023265"/>
    </source>
</evidence>
<comment type="caution">
    <text evidence="5">The sequence shown here is derived from an EMBL/GenBank/DDBJ whole genome shotgun (WGS) entry which is preliminary data.</text>
</comment>
<dbReference type="EMBL" id="JAZDWU010000007">
    <property type="protein sequence ID" value="KAK9997584.1"/>
    <property type="molecule type" value="Genomic_DNA"/>
</dbReference>
<evidence type="ECO:0000313" key="6">
    <source>
        <dbReference type="Proteomes" id="UP001459277"/>
    </source>
</evidence>
<dbReference type="GO" id="GO:0005737">
    <property type="term" value="C:cytoplasm"/>
    <property type="evidence" value="ECO:0007669"/>
    <property type="project" value="TreeGrafter"/>
</dbReference>
<protein>
    <recommendedName>
        <fullName evidence="4">Bet v I/Major latex protein domain-containing protein</fullName>
    </recommendedName>
</protein>
<dbReference type="PANTHER" id="PTHR31213:SF157">
    <property type="entry name" value="MAJOR ALLERGEN MAL D 1-LIKE"/>
    <property type="match status" value="1"/>
</dbReference>
<evidence type="ECO:0000259" key="4">
    <source>
        <dbReference type="SMART" id="SM01037"/>
    </source>
</evidence>
<comment type="similarity">
    <text evidence="1">Belongs to the BetVI family.</text>
</comment>
<dbReference type="CDD" id="cd07816">
    <property type="entry name" value="Bet_v1-like"/>
    <property type="match status" value="1"/>
</dbReference>
<dbReference type="AlphaFoldDB" id="A0AAW2CH84"/>
<dbReference type="PANTHER" id="PTHR31213">
    <property type="entry name" value="OS08G0374000 PROTEIN-RELATED"/>
    <property type="match status" value="1"/>
</dbReference>
<proteinExistence type="inferred from homology"/>
<dbReference type="GO" id="GO:0004864">
    <property type="term" value="F:protein phosphatase inhibitor activity"/>
    <property type="evidence" value="ECO:0007669"/>
    <property type="project" value="InterPro"/>
</dbReference>
<keyword evidence="3" id="KW-0568">Pathogenesis-related protein</keyword>
<dbReference type="Gene3D" id="3.30.530.20">
    <property type="match status" value="1"/>
</dbReference>
<dbReference type="InterPro" id="IPR000916">
    <property type="entry name" value="Bet_v_I/MLP"/>
</dbReference>
<sequence>MGVTTFTQEITTKVSPARMFKALILDIHLVPKIMPQFIKSIEFVEGDGGVGSIKKTTLAEGTPFRYLKHRIDALDADNCMCNYTLIEGDVLGDKLESISYEITSHYQTKGDYNVKEEDIKEAKDKHIEVYKIVEEYLLANPNVDAEATCAC</sequence>
<gene>
    <name evidence="5" type="ORF">SO802_022270</name>
</gene>